<dbReference type="EMBL" id="RYZI01000154">
    <property type="protein sequence ID" value="RWA09450.1"/>
    <property type="molecule type" value="Genomic_DNA"/>
</dbReference>
<gene>
    <name evidence="1" type="ORF">EKO27_g5664</name>
</gene>
<comment type="caution">
    <text evidence="1">The sequence shown here is derived from an EMBL/GenBank/DDBJ whole genome shotgun (WGS) entry which is preliminary data.</text>
</comment>
<dbReference type="Gene3D" id="2.180.10.10">
    <property type="entry name" value="RHS repeat-associated core"/>
    <property type="match status" value="1"/>
</dbReference>
<evidence type="ECO:0000313" key="1">
    <source>
        <dbReference type="EMBL" id="RWA09450.1"/>
    </source>
</evidence>
<protein>
    <recommendedName>
        <fullName evidence="3">RHS repeat protein</fullName>
    </recommendedName>
</protein>
<dbReference type="NCBIfam" id="TIGR01643">
    <property type="entry name" value="YD_repeat_2x"/>
    <property type="match status" value="2"/>
</dbReference>
<name>A0A439D4Y5_9PEZI</name>
<dbReference type="Proteomes" id="UP000286045">
    <property type="component" value="Unassembled WGS sequence"/>
</dbReference>
<dbReference type="InterPro" id="IPR006530">
    <property type="entry name" value="YD"/>
</dbReference>
<keyword evidence="2" id="KW-1185">Reference proteome</keyword>
<proteinExistence type="predicted"/>
<evidence type="ECO:0008006" key="3">
    <source>
        <dbReference type="Google" id="ProtNLM"/>
    </source>
</evidence>
<reference evidence="1 2" key="1">
    <citation type="submission" date="2018-12" db="EMBL/GenBank/DDBJ databases">
        <title>Draft genome sequence of Xylaria grammica IHI A82.</title>
        <authorList>
            <person name="Buettner E."/>
            <person name="Kellner H."/>
        </authorList>
    </citation>
    <scope>NUCLEOTIDE SEQUENCE [LARGE SCALE GENOMIC DNA]</scope>
    <source>
        <strain evidence="1 2">IHI A82</strain>
    </source>
</reference>
<sequence>MSDQSQYQGSQAYARDVAADKSITPNCGSASFSKTLINLRGKLKSIDLTVKALNVQEKTFVVDPDWSDETGGRSGLRYVNHHGMLFEEIFPPLPLPSGRSGYYAWRLRMADGALEFFDDYGKLLEHDDIYGNSIYYSYIDPASTLRYAMIDYIIDSWGQKVTFHNVLESSLAVVAPDGGKMTLIFGYEGTLANWLGRYDVIIRRLDKNQAILQMSRIYYNYLHLSMKEEHYLVDMNGKPVPAYCTENTYSIPIDEHARATSYSQPIQVDHLNYHQSGSTYKPLRRTTAAYDDFGCPLKTSGYLWDASQNEFVLQQSVINTYSKPLGVRNFGSSITSFRESSSSSWSPWKTKLYSYDTCGRITSETIAWSEGANVPRDSVARYTNLKTYRFNQTIGTLTESRTGPLGNTGSLDYDMRIMCGPLVRKTSPLGIVESLNYDLSGRLSEVTDALGYSTKTMYLIGPSTNQVQSTNSVGYTTTQSHDVLGRTIEIADVDIEGPSGINRILSRYEYNFVSKVVKSTSELGLVQTQAYDALGRVIQNTDRFGNVTTYVHKDADLVTEVRLNGDLRRAIFSDGLARTVKTVSYEDSGAVSLGYQLVSETAYDGFGRIRGRTST</sequence>
<dbReference type="STRING" id="363999.A0A439D4Y5"/>
<evidence type="ECO:0000313" key="2">
    <source>
        <dbReference type="Proteomes" id="UP000286045"/>
    </source>
</evidence>
<accession>A0A439D4Y5</accession>
<dbReference type="AlphaFoldDB" id="A0A439D4Y5"/>
<organism evidence="1 2">
    <name type="scientific">Xylaria grammica</name>
    <dbReference type="NCBI Taxonomy" id="363999"/>
    <lineage>
        <taxon>Eukaryota</taxon>
        <taxon>Fungi</taxon>
        <taxon>Dikarya</taxon>
        <taxon>Ascomycota</taxon>
        <taxon>Pezizomycotina</taxon>
        <taxon>Sordariomycetes</taxon>
        <taxon>Xylariomycetidae</taxon>
        <taxon>Xylariales</taxon>
        <taxon>Xylariaceae</taxon>
        <taxon>Xylaria</taxon>
    </lineage>
</organism>